<dbReference type="SMART" id="SM00479">
    <property type="entry name" value="EXOIII"/>
    <property type="match status" value="1"/>
</dbReference>
<dbReference type="STRING" id="1278311.GCA_000428705_00336"/>
<dbReference type="NCBIfam" id="TIGR00573">
    <property type="entry name" value="dnaq"/>
    <property type="match status" value="1"/>
</dbReference>
<accession>A0A449BE23</accession>
<feature type="domain" description="Exonuclease" evidence="4">
    <location>
        <begin position="6"/>
        <end position="178"/>
    </location>
</feature>
<dbReference type="OrthoDB" id="9804290at2"/>
<dbReference type="InterPro" id="IPR006054">
    <property type="entry name" value="DnaQ"/>
</dbReference>
<evidence type="ECO:0000256" key="2">
    <source>
        <dbReference type="ARBA" id="ARBA00022801"/>
    </source>
</evidence>
<dbReference type="SUPFAM" id="SSF53098">
    <property type="entry name" value="Ribonuclease H-like"/>
    <property type="match status" value="1"/>
</dbReference>
<organism evidence="5 6">
    <name type="scientific">Haploplasma axanthum</name>
    <name type="common">Acholeplasma axanthum</name>
    <dbReference type="NCBI Taxonomy" id="29552"/>
    <lineage>
        <taxon>Bacteria</taxon>
        <taxon>Bacillati</taxon>
        <taxon>Mycoplasmatota</taxon>
        <taxon>Mollicutes</taxon>
        <taxon>Acholeplasmatales</taxon>
        <taxon>Acholeplasmataceae</taxon>
        <taxon>Haploplasma</taxon>
    </lineage>
</organism>
<dbReference type="Proteomes" id="UP000289841">
    <property type="component" value="Chromosome"/>
</dbReference>
<keyword evidence="1" id="KW-0540">Nuclease</keyword>
<dbReference type="GO" id="GO:0008408">
    <property type="term" value="F:3'-5' exonuclease activity"/>
    <property type="evidence" value="ECO:0007669"/>
    <property type="project" value="TreeGrafter"/>
</dbReference>
<keyword evidence="6" id="KW-1185">Reference proteome</keyword>
<keyword evidence="3" id="KW-0269">Exonuclease</keyword>
<evidence type="ECO:0000313" key="5">
    <source>
        <dbReference type="EMBL" id="VEU80677.1"/>
    </source>
</evidence>
<evidence type="ECO:0000313" key="6">
    <source>
        <dbReference type="Proteomes" id="UP000289841"/>
    </source>
</evidence>
<dbReference type="Gene3D" id="3.30.420.10">
    <property type="entry name" value="Ribonuclease H-like superfamily/Ribonuclease H"/>
    <property type="match status" value="1"/>
</dbReference>
<gene>
    <name evidence="5" type="primary">polC_2</name>
    <name evidence="5" type="ORF">NCTC10138_01057</name>
</gene>
<reference evidence="5 6" key="1">
    <citation type="submission" date="2019-01" db="EMBL/GenBank/DDBJ databases">
        <authorList>
            <consortium name="Pathogen Informatics"/>
        </authorList>
    </citation>
    <scope>NUCLEOTIDE SEQUENCE [LARGE SCALE GENOMIC DNA]</scope>
    <source>
        <strain evidence="5 6">NCTC10138</strain>
    </source>
</reference>
<dbReference type="EMBL" id="LR215048">
    <property type="protein sequence ID" value="VEU80677.1"/>
    <property type="molecule type" value="Genomic_DNA"/>
</dbReference>
<dbReference type="InterPro" id="IPR012337">
    <property type="entry name" value="RNaseH-like_sf"/>
</dbReference>
<sequence>MKNRKEIVVFDFETTGLSAFSDEIIEIGAMKLVNNGAGFEVSEELSLLLKTSVPISPKITEITGITPSMQDKYGVSQEEAFQKLSSMINEDTLLIAYNIQFDLGFLQNFYRRYWDPKFEVKNDLLDVMAVYKDRHKFPHRLESAVSQYTISFPNTHRALDDVKATYAVLEAMKDERDTISKYINVIGFNKKYGVSGPKLSHVKYVAQYGGYLEIEKM</sequence>
<dbReference type="PANTHER" id="PTHR30231">
    <property type="entry name" value="DNA POLYMERASE III SUBUNIT EPSILON"/>
    <property type="match status" value="1"/>
</dbReference>
<dbReference type="EC" id="2.7.7.7" evidence="5"/>
<keyword evidence="5" id="KW-0548">Nucleotidyltransferase</keyword>
<dbReference type="GO" id="GO:0003677">
    <property type="term" value="F:DNA binding"/>
    <property type="evidence" value="ECO:0007669"/>
    <property type="project" value="InterPro"/>
</dbReference>
<dbReference type="GO" id="GO:0003887">
    <property type="term" value="F:DNA-directed DNA polymerase activity"/>
    <property type="evidence" value="ECO:0007669"/>
    <property type="project" value="UniProtKB-EC"/>
</dbReference>
<evidence type="ECO:0000256" key="3">
    <source>
        <dbReference type="ARBA" id="ARBA00022839"/>
    </source>
</evidence>
<keyword evidence="5" id="KW-0808">Transferase</keyword>
<dbReference type="Pfam" id="PF00929">
    <property type="entry name" value="RNase_T"/>
    <property type="match status" value="1"/>
</dbReference>
<protein>
    <submittedName>
        <fullName evidence="5">DNA polymerase III polC-type</fullName>
        <ecNumber evidence="5">2.7.7.7</ecNumber>
    </submittedName>
</protein>
<name>A0A449BE23_HAPAX</name>
<dbReference type="RefSeq" id="WP_035375546.1">
    <property type="nucleotide sequence ID" value="NZ_LR215048.1"/>
</dbReference>
<proteinExistence type="predicted"/>
<dbReference type="InterPro" id="IPR036397">
    <property type="entry name" value="RNaseH_sf"/>
</dbReference>
<dbReference type="KEGG" id="aaxa:NCTC10138_01057"/>
<evidence type="ECO:0000259" key="4">
    <source>
        <dbReference type="SMART" id="SM00479"/>
    </source>
</evidence>
<dbReference type="GO" id="GO:0006260">
    <property type="term" value="P:DNA replication"/>
    <property type="evidence" value="ECO:0007669"/>
    <property type="project" value="InterPro"/>
</dbReference>
<dbReference type="InterPro" id="IPR013520">
    <property type="entry name" value="Ribonucl_H"/>
</dbReference>
<dbReference type="AlphaFoldDB" id="A0A449BE23"/>
<keyword evidence="2" id="KW-0378">Hydrolase</keyword>
<evidence type="ECO:0000256" key="1">
    <source>
        <dbReference type="ARBA" id="ARBA00022722"/>
    </source>
</evidence>
<dbReference type="CDD" id="cd06127">
    <property type="entry name" value="DEDDh"/>
    <property type="match status" value="1"/>
</dbReference>
<dbReference type="PANTHER" id="PTHR30231:SF4">
    <property type="entry name" value="PROTEIN NEN2"/>
    <property type="match status" value="1"/>
</dbReference>